<dbReference type="GO" id="GO:0003677">
    <property type="term" value="F:DNA binding"/>
    <property type="evidence" value="ECO:0007669"/>
    <property type="project" value="UniProtKB-KW"/>
</dbReference>
<dbReference type="PROSITE" id="PS00356">
    <property type="entry name" value="HTH_LACI_1"/>
    <property type="match status" value="1"/>
</dbReference>
<keyword evidence="3" id="KW-0804">Transcription</keyword>
<keyword evidence="1" id="KW-0805">Transcription regulation</keyword>
<evidence type="ECO:0000256" key="2">
    <source>
        <dbReference type="ARBA" id="ARBA00023125"/>
    </source>
</evidence>
<dbReference type="Proteomes" id="UP001500956">
    <property type="component" value="Unassembled WGS sequence"/>
</dbReference>
<dbReference type="PANTHER" id="PTHR30146">
    <property type="entry name" value="LACI-RELATED TRANSCRIPTIONAL REPRESSOR"/>
    <property type="match status" value="1"/>
</dbReference>
<keyword evidence="7" id="KW-1185">Reference proteome</keyword>
<comment type="caution">
    <text evidence="6">The sequence shown here is derived from an EMBL/GenBank/DDBJ whole genome shotgun (WGS) entry which is preliminary data.</text>
</comment>
<evidence type="ECO:0000259" key="5">
    <source>
        <dbReference type="PROSITE" id="PS50932"/>
    </source>
</evidence>
<feature type="domain" description="HTH lacI-type" evidence="5">
    <location>
        <begin position="2"/>
        <end position="56"/>
    </location>
</feature>
<dbReference type="PROSITE" id="PS50932">
    <property type="entry name" value="HTH_LACI_2"/>
    <property type="match status" value="1"/>
</dbReference>
<evidence type="ECO:0000256" key="4">
    <source>
        <dbReference type="SAM" id="MobiDB-lite"/>
    </source>
</evidence>
<dbReference type="Gene3D" id="3.40.50.2300">
    <property type="match status" value="2"/>
</dbReference>
<dbReference type="InterPro" id="IPR010982">
    <property type="entry name" value="Lambda_DNA-bd_dom_sf"/>
</dbReference>
<protein>
    <submittedName>
        <fullName evidence="6">LacI family DNA-binding transcriptional regulator</fullName>
    </submittedName>
</protein>
<dbReference type="PANTHER" id="PTHR30146:SF153">
    <property type="entry name" value="LACTOSE OPERON REPRESSOR"/>
    <property type="match status" value="1"/>
</dbReference>
<feature type="region of interest" description="Disordered" evidence="4">
    <location>
        <begin position="314"/>
        <end position="336"/>
    </location>
</feature>
<dbReference type="EMBL" id="BAABID010000008">
    <property type="protein sequence ID" value="GAA4726708.1"/>
    <property type="molecule type" value="Genomic_DNA"/>
</dbReference>
<accession>A0ABP8YCP0</accession>
<dbReference type="SUPFAM" id="SSF47413">
    <property type="entry name" value="lambda repressor-like DNA-binding domains"/>
    <property type="match status" value="1"/>
</dbReference>
<reference evidence="7" key="1">
    <citation type="journal article" date="2019" name="Int. J. Syst. Evol. Microbiol.">
        <title>The Global Catalogue of Microorganisms (GCM) 10K type strain sequencing project: providing services to taxonomists for standard genome sequencing and annotation.</title>
        <authorList>
            <consortium name="The Broad Institute Genomics Platform"/>
            <consortium name="The Broad Institute Genome Sequencing Center for Infectious Disease"/>
            <person name="Wu L."/>
            <person name="Ma J."/>
        </authorList>
    </citation>
    <scope>NUCLEOTIDE SEQUENCE [LARGE SCALE GENOMIC DNA]</scope>
    <source>
        <strain evidence="7">JCM 18063</strain>
    </source>
</reference>
<proteinExistence type="predicted"/>
<dbReference type="Gene3D" id="1.10.260.40">
    <property type="entry name" value="lambda repressor-like DNA-binding domains"/>
    <property type="match status" value="1"/>
</dbReference>
<dbReference type="InterPro" id="IPR028082">
    <property type="entry name" value="Peripla_BP_I"/>
</dbReference>
<dbReference type="Pfam" id="PF00356">
    <property type="entry name" value="LacI"/>
    <property type="match status" value="1"/>
</dbReference>
<dbReference type="Pfam" id="PF13377">
    <property type="entry name" value="Peripla_BP_3"/>
    <property type="match status" value="1"/>
</dbReference>
<sequence>MVTMQDVADRAGVSLTTVSFVVNGTKPVAERTRQRVQTAMADLGYRRNVVARALASRHSRIVALVFPALEHRLSATALSIVTAAASAATGRGFNVVLWPVAGADQLEDYVSGGLVDGVLLMEVTADDPRIAVLERRGVPFGLIGRTREPDGLSYVDMDFDAMVTTGLDHLVDLGHRRIGLLIGDLDSPSWAGYGPITRTEAAYRAEADRRDLDAVVVRAAQDPRSGHRAADELLADHPDVTAVLALNEAALPGFVNGLLAAGRAVPDDVSVLGIASSVEAIATADPPVSAVVAPGPELGRRSLEALVDRLTEPSTPPLQLLLGGELRPAGSTAAPR</sequence>
<evidence type="ECO:0000313" key="7">
    <source>
        <dbReference type="Proteomes" id="UP001500956"/>
    </source>
</evidence>
<dbReference type="SUPFAM" id="SSF53822">
    <property type="entry name" value="Periplasmic binding protein-like I"/>
    <property type="match status" value="1"/>
</dbReference>
<organism evidence="6 7">
    <name type="scientific">Isoptericola chiayiensis</name>
    <dbReference type="NCBI Taxonomy" id="579446"/>
    <lineage>
        <taxon>Bacteria</taxon>
        <taxon>Bacillati</taxon>
        <taxon>Actinomycetota</taxon>
        <taxon>Actinomycetes</taxon>
        <taxon>Micrococcales</taxon>
        <taxon>Promicromonosporaceae</taxon>
        <taxon>Isoptericola</taxon>
    </lineage>
</organism>
<evidence type="ECO:0000256" key="1">
    <source>
        <dbReference type="ARBA" id="ARBA00023015"/>
    </source>
</evidence>
<evidence type="ECO:0000313" key="6">
    <source>
        <dbReference type="EMBL" id="GAA4726708.1"/>
    </source>
</evidence>
<dbReference type="InterPro" id="IPR046335">
    <property type="entry name" value="LacI/GalR-like_sensor"/>
</dbReference>
<dbReference type="CDD" id="cd01392">
    <property type="entry name" value="HTH_LacI"/>
    <property type="match status" value="1"/>
</dbReference>
<name>A0ABP8YCP0_9MICO</name>
<dbReference type="SMART" id="SM00354">
    <property type="entry name" value="HTH_LACI"/>
    <property type="match status" value="1"/>
</dbReference>
<keyword evidence="2 6" id="KW-0238">DNA-binding</keyword>
<gene>
    <name evidence="6" type="ORF">GCM10023216_16750</name>
</gene>
<evidence type="ECO:0000256" key="3">
    <source>
        <dbReference type="ARBA" id="ARBA00023163"/>
    </source>
</evidence>
<dbReference type="InterPro" id="IPR000843">
    <property type="entry name" value="HTH_LacI"/>
</dbReference>